<evidence type="ECO:0000313" key="3">
    <source>
        <dbReference type="Proteomes" id="UP000828390"/>
    </source>
</evidence>
<reference evidence="2" key="2">
    <citation type="submission" date="2020-11" db="EMBL/GenBank/DDBJ databases">
        <authorList>
            <person name="McCartney M.A."/>
            <person name="Auch B."/>
            <person name="Kono T."/>
            <person name="Mallez S."/>
            <person name="Becker A."/>
            <person name="Gohl D.M."/>
            <person name="Silverstein K.A.T."/>
            <person name="Koren S."/>
            <person name="Bechman K.B."/>
            <person name="Herman A."/>
            <person name="Abrahante J.E."/>
            <person name="Garbe J."/>
        </authorList>
    </citation>
    <scope>NUCLEOTIDE SEQUENCE</scope>
    <source>
        <strain evidence="2">Duluth1</strain>
        <tissue evidence="2">Whole animal</tissue>
    </source>
</reference>
<protein>
    <submittedName>
        <fullName evidence="2">Uncharacterized protein</fullName>
    </submittedName>
</protein>
<proteinExistence type="predicted"/>
<dbReference type="Proteomes" id="UP000828390">
    <property type="component" value="Unassembled WGS sequence"/>
</dbReference>
<keyword evidence="3" id="KW-1185">Reference proteome</keyword>
<feature type="coiled-coil region" evidence="1">
    <location>
        <begin position="25"/>
        <end position="56"/>
    </location>
</feature>
<organism evidence="2 3">
    <name type="scientific">Dreissena polymorpha</name>
    <name type="common">Zebra mussel</name>
    <name type="synonym">Mytilus polymorpha</name>
    <dbReference type="NCBI Taxonomy" id="45954"/>
    <lineage>
        <taxon>Eukaryota</taxon>
        <taxon>Metazoa</taxon>
        <taxon>Spiralia</taxon>
        <taxon>Lophotrochozoa</taxon>
        <taxon>Mollusca</taxon>
        <taxon>Bivalvia</taxon>
        <taxon>Autobranchia</taxon>
        <taxon>Heteroconchia</taxon>
        <taxon>Euheterodonta</taxon>
        <taxon>Imparidentia</taxon>
        <taxon>Neoheterodontei</taxon>
        <taxon>Myida</taxon>
        <taxon>Dreissenoidea</taxon>
        <taxon>Dreissenidae</taxon>
        <taxon>Dreissena</taxon>
    </lineage>
</organism>
<evidence type="ECO:0000256" key="1">
    <source>
        <dbReference type="SAM" id="Coils"/>
    </source>
</evidence>
<keyword evidence="1" id="KW-0175">Coiled coil</keyword>
<sequence length="178" mass="19987">MKLNSVYGVRDILAIGVKFSELITLKQAEAESAKIKQKYTQQEAALLKQKAESEANFQVISQQKAFEAAAAEIKHEALMDIKFKLQTLPVVKPDNLVQDYIKKSTKNPTVSDTNIGENLCKFLLKKDLALSRLTIFSDKAESYQAWKTSFKNVMFEMNTSASEEMGNMLVVPDPTMTN</sequence>
<comment type="caution">
    <text evidence="2">The sequence shown here is derived from an EMBL/GenBank/DDBJ whole genome shotgun (WGS) entry which is preliminary data.</text>
</comment>
<evidence type="ECO:0000313" key="2">
    <source>
        <dbReference type="EMBL" id="KAH3884318.1"/>
    </source>
</evidence>
<dbReference type="AlphaFoldDB" id="A0A9D4MXT4"/>
<accession>A0A9D4MXT4</accession>
<name>A0A9D4MXT4_DREPO</name>
<gene>
    <name evidence="2" type="ORF">DPMN_008297</name>
</gene>
<reference evidence="2" key="1">
    <citation type="journal article" date="2019" name="bioRxiv">
        <title>The Genome of the Zebra Mussel, Dreissena polymorpha: A Resource for Invasive Species Research.</title>
        <authorList>
            <person name="McCartney M.A."/>
            <person name="Auch B."/>
            <person name="Kono T."/>
            <person name="Mallez S."/>
            <person name="Zhang Y."/>
            <person name="Obille A."/>
            <person name="Becker A."/>
            <person name="Abrahante J.E."/>
            <person name="Garbe J."/>
            <person name="Badalamenti J.P."/>
            <person name="Herman A."/>
            <person name="Mangelson H."/>
            <person name="Liachko I."/>
            <person name="Sullivan S."/>
            <person name="Sone E.D."/>
            <person name="Koren S."/>
            <person name="Silverstein K.A.T."/>
            <person name="Beckman K.B."/>
            <person name="Gohl D.M."/>
        </authorList>
    </citation>
    <scope>NUCLEOTIDE SEQUENCE</scope>
    <source>
        <strain evidence="2">Duluth1</strain>
        <tissue evidence="2">Whole animal</tissue>
    </source>
</reference>
<dbReference type="EMBL" id="JAIWYP010000001">
    <property type="protein sequence ID" value="KAH3884318.1"/>
    <property type="molecule type" value="Genomic_DNA"/>
</dbReference>